<dbReference type="InterPro" id="IPR056440">
    <property type="entry name" value="Zn-ribbon_GIR1"/>
</dbReference>
<dbReference type="Pfam" id="PF24747">
    <property type="entry name" value="Zn-ribbon_GIR1"/>
    <property type="match status" value="1"/>
</dbReference>
<proteinExistence type="predicted"/>
<sequence>MPLQLQNHHQQGHAGAAGATGGAHSIVLSTRLARLVALTVHLFHSYHFLSSSAHIQLQDPFPSTPTPTLPSPPPPALPFGWERHPLLKVGIYYSNNTGKRYLGDATRMSRRNGPKLDLKLNLSPPRANRHAESPSRSATLSPTSPPSSCVSSELNQDETLRYSNSPEATSMVLVGCPRCLMYVMLSEDDPKCPKCKSTVLLDFLHDNNNATTTSSTATSTTKKTKKG</sequence>
<evidence type="ECO:0000256" key="1">
    <source>
        <dbReference type="SAM" id="MobiDB-lite"/>
    </source>
</evidence>
<feature type="compositionally biased region" description="Low complexity" evidence="1">
    <location>
        <begin position="8"/>
        <end position="17"/>
    </location>
</feature>
<evidence type="ECO:0000259" key="2">
    <source>
        <dbReference type="Pfam" id="PF24747"/>
    </source>
</evidence>
<dbReference type="Proteomes" id="UP000288805">
    <property type="component" value="Unassembled WGS sequence"/>
</dbReference>
<feature type="region of interest" description="Disordered" evidence="1">
    <location>
        <begin position="1"/>
        <end position="20"/>
    </location>
</feature>
<comment type="caution">
    <text evidence="3">The sequence shown here is derived from an EMBL/GenBank/DDBJ whole genome shotgun (WGS) entry which is preliminary data.</text>
</comment>
<protein>
    <recommendedName>
        <fullName evidence="2">GIR1-like zinc ribbon domain-containing protein</fullName>
    </recommendedName>
</protein>
<evidence type="ECO:0000313" key="4">
    <source>
        <dbReference type="Proteomes" id="UP000288805"/>
    </source>
</evidence>
<organism evidence="3 4">
    <name type="scientific">Vitis vinifera</name>
    <name type="common">Grape</name>
    <dbReference type="NCBI Taxonomy" id="29760"/>
    <lineage>
        <taxon>Eukaryota</taxon>
        <taxon>Viridiplantae</taxon>
        <taxon>Streptophyta</taxon>
        <taxon>Embryophyta</taxon>
        <taxon>Tracheophyta</taxon>
        <taxon>Spermatophyta</taxon>
        <taxon>Magnoliopsida</taxon>
        <taxon>eudicotyledons</taxon>
        <taxon>Gunneridae</taxon>
        <taxon>Pentapetalae</taxon>
        <taxon>rosids</taxon>
        <taxon>Vitales</taxon>
        <taxon>Vitaceae</taxon>
        <taxon>Viteae</taxon>
        <taxon>Vitis</taxon>
    </lineage>
</organism>
<dbReference type="AlphaFoldDB" id="A0A438JAG0"/>
<accession>A0A438JAG0</accession>
<feature type="region of interest" description="Disordered" evidence="1">
    <location>
        <begin position="104"/>
        <end position="156"/>
    </location>
</feature>
<feature type="compositionally biased region" description="Low complexity" evidence="1">
    <location>
        <begin position="134"/>
        <end position="152"/>
    </location>
</feature>
<dbReference type="PANTHER" id="PTHR33177:SF74">
    <property type="entry name" value="PROTEIN GL2-INTERACTING REPRESSOR 1"/>
    <property type="match status" value="1"/>
</dbReference>
<feature type="region of interest" description="Disordered" evidence="1">
    <location>
        <begin position="208"/>
        <end position="227"/>
    </location>
</feature>
<name>A0A438JAG0_VITVI</name>
<dbReference type="PANTHER" id="PTHR33177">
    <property type="entry name" value="PUTATIVE-RELATED"/>
    <property type="match status" value="1"/>
</dbReference>
<dbReference type="EMBL" id="QGNW01000053">
    <property type="protein sequence ID" value="RVX05949.1"/>
    <property type="molecule type" value="Genomic_DNA"/>
</dbReference>
<feature type="compositionally biased region" description="Low complexity" evidence="1">
    <location>
        <begin position="210"/>
        <end position="221"/>
    </location>
</feature>
<reference evidence="3 4" key="1">
    <citation type="journal article" date="2018" name="PLoS Genet.">
        <title>Population sequencing reveals clonal diversity and ancestral inbreeding in the grapevine cultivar Chardonnay.</title>
        <authorList>
            <person name="Roach M.J."/>
            <person name="Johnson D.L."/>
            <person name="Bohlmann J."/>
            <person name="van Vuuren H.J."/>
            <person name="Jones S.J."/>
            <person name="Pretorius I.S."/>
            <person name="Schmidt S.A."/>
            <person name="Borneman A.R."/>
        </authorList>
    </citation>
    <scope>NUCLEOTIDE SEQUENCE [LARGE SCALE GENOMIC DNA]</scope>
    <source>
        <strain evidence="4">cv. Chardonnay</strain>
        <tissue evidence="3">Leaf</tissue>
    </source>
</reference>
<feature type="domain" description="GIR1-like zinc ribbon" evidence="2">
    <location>
        <begin position="169"/>
        <end position="205"/>
    </location>
</feature>
<dbReference type="InterPro" id="IPR055281">
    <property type="entry name" value="GIR1-2/SIED1"/>
</dbReference>
<evidence type="ECO:0000313" key="3">
    <source>
        <dbReference type="EMBL" id="RVX05949.1"/>
    </source>
</evidence>
<gene>
    <name evidence="3" type="ORF">CK203_018833</name>
</gene>